<evidence type="ECO:0000256" key="2">
    <source>
        <dbReference type="ARBA" id="ARBA00022801"/>
    </source>
</evidence>
<name>A0AAP0HSH5_9MAGN</name>
<keyword evidence="4" id="KW-1185">Reference proteome</keyword>
<reference evidence="3 4" key="1">
    <citation type="submission" date="2024-01" db="EMBL/GenBank/DDBJ databases">
        <title>Genome assemblies of Stephania.</title>
        <authorList>
            <person name="Yang L."/>
        </authorList>
    </citation>
    <scope>NUCLEOTIDE SEQUENCE [LARGE SCALE GENOMIC DNA]</scope>
    <source>
        <strain evidence="3">JXDWG</strain>
        <tissue evidence="3">Leaf</tissue>
    </source>
</reference>
<evidence type="ECO:0000313" key="4">
    <source>
        <dbReference type="Proteomes" id="UP001419268"/>
    </source>
</evidence>
<protein>
    <recommendedName>
        <fullName evidence="5">Phosphoesterase</fullName>
    </recommendedName>
</protein>
<organism evidence="3 4">
    <name type="scientific">Stephania cephalantha</name>
    <dbReference type="NCBI Taxonomy" id="152367"/>
    <lineage>
        <taxon>Eukaryota</taxon>
        <taxon>Viridiplantae</taxon>
        <taxon>Streptophyta</taxon>
        <taxon>Embryophyta</taxon>
        <taxon>Tracheophyta</taxon>
        <taxon>Spermatophyta</taxon>
        <taxon>Magnoliopsida</taxon>
        <taxon>Ranunculales</taxon>
        <taxon>Menispermaceae</taxon>
        <taxon>Menispermoideae</taxon>
        <taxon>Cissampelideae</taxon>
        <taxon>Stephania</taxon>
    </lineage>
</organism>
<accession>A0AAP0HSH5</accession>
<comment type="caution">
    <text evidence="3">The sequence shown here is derived from an EMBL/GenBank/DDBJ whole genome shotgun (WGS) entry which is preliminary data.</text>
</comment>
<evidence type="ECO:0000313" key="3">
    <source>
        <dbReference type="EMBL" id="KAK9095502.1"/>
    </source>
</evidence>
<dbReference type="PANTHER" id="PTHR31956:SF28">
    <property type="entry name" value="NON-SPECIFIC PHOSPHOLIPASE C4-RELATED"/>
    <property type="match status" value="1"/>
</dbReference>
<dbReference type="FunFam" id="3.40.720.10:FF:000011">
    <property type="entry name" value="Non-specific phospholipase C1"/>
    <property type="match status" value="1"/>
</dbReference>
<dbReference type="InterPro" id="IPR017850">
    <property type="entry name" value="Alkaline_phosphatase_core_sf"/>
</dbReference>
<dbReference type="AlphaFoldDB" id="A0AAP0HSH5"/>
<dbReference type="InterPro" id="IPR007312">
    <property type="entry name" value="Phosphoesterase"/>
</dbReference>
<gene>
    <name evidence="3" type="ORF">Scep_026971</name>
</gene>
<dbReference type="GO" id="GO:0009395">
    <property type="term" value="P:phospholipid catabolic process"/>
    <property type="evidence" value="ECO:0007669"/>
    <property type="project" value="TreeGrafter"/>
</dbReference>
<keyword evidence="2" id="KW-0378">Hydrolase</keyword>
<dbReference type="GO" id="GO:0042578">
    <property type="term" value="F:phosphoric ester hydrolase activity"/>
    <property type="evidence" value="ECO:0007669"/>
    <property type="project" value="UniProtKB-ARBA"/>
</dbReference>
<dbReference type="Gene3D" id="3.40.720.10">
    <property type="entry name" value="Alkaline Phosphatase, subunit A"/>
    <property type="match status" value="2"/>
</dbReference>
<dbReference type="Pfam" id="PF04185">
    <property type="entry name" value="Phosphoesterase"/>
    <property type="match status" value="1"/>
</dbReference>
<dbReference type="PANTHER" id="PTHR31956">
    <property type="entry name" value="NON-SPECIFIC PHOSPHOLIPASE C4-RELATED"/>
    <property type="match status" value="1"/>
</dbReference>
<evidence type="ECO:0008006" key="5">
    <source>
        <dbReference type="Google" id="ProtNLM"/>
    </source>
</evidence>
<proteinExistence type="inferred from homology"/>
<comment type="similarity">
    <text evidence="1">Belongs to the bacterial phospholipase C family.</text>
</comment>
<dbReference type="EMBL" id="JBBNAG010000011">
    <property type="protein sequence ID" value="KAK9095502.1"/>
    <property type="molecule type" value="Genomic_DNA"/>
</dbReference>
<evidence type="ECO:0000256" key="1">
    <source>
        <dbReference type="ARBA" id="ARBA00009717"/>
    </source>
</evidence>
<dbReference type="Proteomes" id="UP001419268">
    <property type="component" value="Unassembled WGS sequence"/>
</dbReference>
<sequence length="525" mass="59045">MATNNNTTTPSPSPIKTIVILVQENRSFDHMLGWMKSLNPEIDGVTGSETNPISTTDPNSKRVAFANRSEFVDPDPPHSFPAIYAQAFGEAWKDPASSASADKVATMEGFAEQAEMAQKGMSETVMNGFRPESVPVFKELVTEFAVFDKWFASLPASTQPNRLFVHSATSNGAMSNDTKRLIEGFPQKTIFESLDEAGFSFGIYHQYPPTTLFYRNLRKLKYIGKFHQFDLSFKRHCKEGKLPNYVVIEQRYFETKLAKANDDHPSHDISEGQKFIKEVYEALRSSPQWNEILFLVTYDEHGGFYDHVPTPTTGVPNPDGLIGPPPYNFHFDRLGVRVPTIAISPWIERGTVVHRPSGPYPTSEFEHSSIPATVKVIFNLKEFLTKRDAWAGTFDVALNRTSPRTDCPMKLGEPQKMREATADENAKLSEFQQELVQLSAAFNGDHKKETYPEKMVENMTVGEAVKYTETCFKGFFEGCENAKKNGVDEAEIVMPEGPPINLQRLKSRKKSFTRKVVSIFACNKS</sequence>